<organism evidence="2 3">
    <name type="scientific">Anaplasma phagocytophilum str. ApMUC09</name>
    <dbReference type="NCBI Taxonomy" id="1359152"/>
    <lineage>
        <taxon>Bacteria</taxon>
        <taxon>Pseudomonadati</taxon>
        <taxon>Pseudomonadota</taxon>
        <taxon>Alphaproteobacteria</taxon>
        <taxon>Rickettsiales</taxon>
        <taxon>Anaplasmataceae</taxon>
        <taxon>Anaplasma</taxon>
        <taxon>phagocytophilum group</taxon>
    </lineage>
</organism>
<evidence type="ECO:0000313" key="2">
    <source>
        <dbReference type="EMBL" id="KJV64575.1"/>
    </source>
</evidence>
<dbReference type="Pfam" id="PF00923">
    <property type="entry name" value="TAL_FSA"/>
    <property type="match status" value="1"/>
</dbReference>
<dbReference type="Gene3D" id="3.20.20.70">
    <property type="entry name" value="Aldolase class I"/>
    <property type="match status" value="1"/>
</dbReference>
<dbReference type="Proteomes" id="UP000033441">
    <property type="component" value="Unassembled WGS sequence"/>
</dbReference>
<proteinExistence type="predicted"/>
<dbReference type="InterPro" id="IPR001585">
    <property type="entry name" value="TAL/FSA"/>
</dbReference>
<comment type="caution">
    <text evidence="2">The sequence shown here is derived from an EMBL/GenBank/DDBJ whole genome shotgun (WGS) entry which is preliminary data.</text>
</comment>
<keyword evidence="1" id="KW-0704">Schiff base</keyword>
<evidence type="ECO:0000256" key="1">
    <source>
        <dbReference type="ARBA" id="ARBA00023270"/>
    </source>
</evidence>
<dbReference type="AlphaFoldDB" id="A0A0F3N960"/>
<dbReference type="GO" id="GO:0005975">
    <property type="term" value="P:carbohydrate metabolic process"/>
    <property type="evidence" value="ECO:0007669"/>
    <property type="project" value="InterPro"/>
</dbReference>
<evidence type="ECO:0000313" key="3">
    <source>
        <dbReference type="Proteomes" id="UP000033441"/>
    </source>
</evidence>
<dbReference type="SUPFAM" id="SSF51569">
    <property type="entry name" value="Aldolase"/>
    <property type="match status" value="1"/>
</dbReference>
<protein>
    <submittedName>
        <fullName evidence="2">Transaldolase family protein</fullName>
    </submittedName>
</protein>
<accession>A0A0F3N960</accession>
<dbReference type="EMBL" id="LANV01000001">
    <property type="protein sequence ID" value="KJV64575.1"/>
    <property type="molecule type" value="Genomic_DNA"/>
</dbReference>
<reference evidence="2 3" key="1">
    <citation type="submission" date="2015-02" db="EMBL/GenBank/DDBJ databases">
        <title>Genome Sequencing of Rickettsiales.</title>
        <authorList>
            <person name="Daugherty S.C."/>
            <person name="Su Q."/>
            <person name="Abolude K."/>
            <person name="Beier-Sexton M."/>
            <person name="Carlyon J.A."/>
            <person name="Carter R."/>
            <person name="Day N.P."/>
            <person name="Dumler S.J."/>
            <person name="Dyachenko V."/>
            <person name="Godinez A."/>
            <person name="Kurtti T.J."/>
            <person name="Lichay M."/>
            <person name="Mullins K.E."/>
            <person name="Ott S."/>
            <person name="Pappas-Brown V."/>
            <person name="Paris D.H."/>
            <person name="Patel P."/>
            <person name="Richards A.L."/>
            <person name="Sadzewicz L."/>
            <person name="Sears K."/>
            <person name="Seidman D."/>
            <person name="Sengamalay N."/>
            <person name="Stenos J."/>
            <person name="Tallon L.J."/>
            <person name="Vincent G."/>
            <person name="Fraser C.M."/>
            <person name="Munderloh U."/>
            <person name="Dunning-Hotopp J.C."/>
        </authorList>
    </citation>
    <scope>NUCLEOTIDE SEQUENCE [LARGE SCALE GENOMIC DNA]</scope>
    <source>
        <strain evidence="2 3">ApMUC09</strain>
    </source>
</reference>
<sequence length="49" mass="5369">MTFDAIRACNILARKHGIKLNVTLCFSVNQALIATKAGDTYVFSPLWVG</sequence>
<gene>
    <name evidence="2" type="ORF">APHMUC_0360</name>
</gene>
<dbReference type="InterPro" id="IPR013785">
    <property type="entry name" value="Aldolase_TIM"/>
</dbReference>
<dbReference type="PATRIC" id="fig|1359152.3.peg.378"/>
<name>A0A0F3N960_ANAPH</name>